<dbReference type="Pfam" id="PF00126">
    <property type="entry name" value="HTH_1"/>
    <property type="match status" value="1"/>
</dbReference>
<dbReference type="InterPro" id="IPR036390">
    <property type="entry name" value="WH_DNA-bd_sf"/>
</dbReference>
<evidence type="ECO:0000256" key="3">
    <source>
        <dbReference type="ARBA" id="ARBA00023125"/>
    </source>
</evidence>
<accession>A0A9X2IPE1</accession>
<dbReference type="PANTHER" id="PTHR30419">
    <property type="entry name" value="HTH-TYPE TRANSCRIPTIONAL REGULATOR YBHD"/>
    <property type="match status" value="1"/>
</dbReference>
<evidence type="ECO:0000256" key="1">
    <source>
        <dbReference type="ARBA" id="ARBA00009437"/>
    </source>
</evidence>
<evidence type="ECO:0000313" key="7">
    <source>
        <dbReference type="Proteomes" id="UP001139179"/>
    </source>
</evidence>
<protein>
    <submittedName>
        <fullName evidence="6">LysR family transcriptional regulator</fullName>
    </submittedName>
</protein>
<gene>
    <name evidence="6" type="ORF">M3202_11695</name>
</gene>
<dbReference type="InterPro" id="IPR036388">
    <property type="entry name" value="WH-like_DNA-bd_sf"/>
</dbReference>
<dbReference type="RefSeq" id="WP_251223507.1">
    <property type="nucleotide sequence ID" value="NZ_JAMBOL010000009.1"/>
</dbReference>
<organism evidence="6 7">
    <name type="scientific">Halalkalibacter oceani</name>
    <dbReference type="NCBI Taxonomy" id="1653776"/>
    <lineage>
        <taxon>Bacteria</taxon>
        <taxon>Bacillati</taxon>
        <taxon>Bacillota</taxon>
        <taxon>Bacilli</taxon>
        <taxon>Bacillales</taxon>
        <taxon>Bacillaceae</taxon>
        <taxon>Halalkalibacter</taxon>
    </lineage>
</organism>
<keyword evidence="2" id="KW-0805">Transcription regulation</keyword>
<evidence type="ECO:0000256" key="2">
    <source>
        <dbReference type="ARBA" id="ARBA00023015"/>
    </source>
</evidence>
<dbReference type="GO" id="GO:0003700">
    <property type="term" value="F:DNA-binding transcription factor activity"/>
    <property type="evidence" value="ECO:0007669"/>
    <property type="project" value="InterPro"/>
</dbReference>
<dbReference type="EMBL" id="JAMBOL010000009">
    <property type="protein sequence ID" value="MCM3714741.1"/>
    <property type="molecule type" value="Genomic_DNA"/>
</dbReference>
<name>A0A9X2IPE1_9BACI</name>
<evidence type="ECO:0000256" key="4">
    <source>
        <dbReference type="ARBA" id="ARBA00023163"/>
    </source>
</evidence>
<dbReference type="PROSITE" id="PS50931">
    <property type="entry name" value="HTH_LYSR"/>
    <property type="match status" value="1"/>
</dbReference>
<keyword evidence="3" id="KW-0238">DNA-binding</keyword>
<dbReference type="SUPFAM" id="SSF53850">
    <property type="entry name" value="Periplasmic binding protein-like II"/>
    <property type="match status" value="1"/>
</dbReference>
<dbReference type="Pfam" id="PF03466">
    <property type="entry name" value="LysR_substrate"/>
    <property type="match status" value="1"/>
</dbReference>
<dbReference type="CDD" id="cd08434">
    <property type="entry name" value="PBP2_GltC_like"/>
    <property type="match status" value="1"/>
</dbReference>
<dbReference type="AlphaFoldDB" id="A0A9X2IPE1"/>
<evidence type="ECO:0000313" key="6">
    <source>
        <dbReference type="EMBL" id="MCM3714741.1"/>
    </source>
</evidence>
<dbReference type="SUPFAM" id="SSF46785">
    <property type="entry name" value="Winged helix' DNA-binding domain"/>
    <property type="match status" value="1"/>
</dbReference>
<dbReference type="InterPro" id="IPR000847">
    <property type="entry name" value="LysR_HTH_N"/>
</dbReference>
<keyword evidence="7" id="KW-1185">Reference proteome</keyword>
<reference evidence="6" key="1">
    <citation type="submission" date="2022-05" db="EMBL/GenBank/DDBJ databases">
        <title>Comparative Genomics of Spacecraft Associated Microbes.</title>
        <authorList>
            <person name="Tran M.T."/>
            <person name="Wright A."/>
            <person name="Seuylemezian A."/>
            <person name="Eisen J."/>
            <person name="Coil D."/>
        </authorList>
    </citation>
    <scope>NUCLEOTIDE SEQUENCE</scope>
    <source>
        <strain evidence="6">214.1.1</strain>
    </source>
</reference>
<comment type="caution">
    <text evidence="6">The sequence shown here is derived from an EMBL/GenBank/DDBJ whole genome shotgun (WGS) entry which is preliminary data.</text>
</comment>
<comment type="similarity">
    <text evidence="1">Belongs to the LysR transcriptional regulatory family.</text>
</comment>
<keyword evidence="4" id="KW-0804">Transcription</keyword>
<dbReference type="InterPro" id="IPR050950">
    <property type="entry name" value="HTH-type_LysR_regulators"/>
</dbReference>
<dbReference type="GO" id="GO:0003677">
    <property type="term" value="F:DNA binding"/>
    <property type="evidence" value="ECO:0007669"/>
    <property type="project" value="UniProtKB-KW"/>
</dbReference>
<dbReference type="Proteomes" id="UP001139179">
    <property type="component" value="Unassembled WGS sequence"/>
</dbReference>
<evidence type="ECO:0000259" key="5">
    <source>
        <dbReference type="PROSITE" id="PS50931"/>
    </source>
</evidence>
<dbReference type="Gene3D" id="1.10.10.10">
    <property type="entry name" value="Winged helix-like DNA-binding domain superfamily/Winged helix DNA-binding domain"/>
    <property type="match status" value="1"/>
</dbReference>
<dbReference type="PANTHER" id="PTHR30419:SF28">
    <property type="entry name" value="HTH-TYPE TRANSCRIPTIONAL REGULATOR BSDA"/>
    <property type="match status" value="1"/>
</dbReference>
<dbReference type="InterPro" id="IPR005119">
    <property type="entry name" value="LysR_subst-bd"/>
</dbReference>
<dbReference type="Gene3D" id="3.40.190.10">
    <property type="entry name" value="Periplasmic binding protein-like II"/>
    <property type="match status" value="2"/>
</dbReference>
<proteinExistence type="inferred from homology"/>
<dbReference type="FunFam" id="1.10.10.10:FF:000001">
    <property type="entry name" value="LysR family transcriptional regulator"/>
    <property type="match status" value="1"/>
</dbReference>
<dbReference type="GO" id="GO:0005829">
    <property type="term" value="C:cytosol"/>
    <property type="evidence" value="ECO:0007669"/>
    <property type="project" value="TreeGrafter"/>
</dbReference>
<sequence>MEFRQILYFMEVAKLEHMTEAAESLLVAQSAISRQIANLEEELGVKLFVRQGRRLRLTPTGRMFYARMSNAMRLIEQAKREIAEELEPEKGTVRIAFPISLAAYMLPMVISAFRKQYPDTKFQLKQSSYRTVIEEVMNGDFNMGLVGPVPTEDTRVNGSILFTENIVALVPITHPLAGRSAIRLPQLEGEPLILLSKGLVFRDMIVSACVKEGFEPTVAFEGDDVDALKGLASAGLGISLIPEVTMLDNVPRSTVKIPIVDPSIPRTIGVVTPVDRELLPTETLFYNFIHSFYKAGS</sequence>
<dbReference type="PRINTS" id="PR00039">
    <property type="entry name" value="HTHLYSR"/>
</dbReference>
<feature type="domain" description="HTH lysR-type" evidence="5">
    <location>
        <begin position="1"/>
        <end position="58"/>
    </location>
</feature>